<dbReference type="CDD" id="cd00609">
    <property type="entry name" value="AAT_like"/>
    <property type="match status" value="1"/>
</dbReference>
<dbReference type="InterPro" id="IPR015422">
    <property type="entry name" value="PyrdxlP-dep_Trfase_small"/>
</dbReference>
<dbReference type="PANTHER" id="PTHR43525:SF1">
    <property type="entry name" value="PROTEIN MALY"/>
    <property type="match status" value="1"/>
</dbReference>
<evidence type="ECO:0000256" key="5">
    <source>
        <dbReference type="ARBA" id="ARBA00037974"/>
    </source>
</evidence>
<dbReference type="InterPro" id="IPR015421">
    <property type="entry name" value="PyrdxlP-dep_Trfase_major"/>
</dbReference>
<evidence type="ECO:0000256" key="4">
    <source>
        <dbReference type="ARBA" id="ARBA00023239"/>
    </source>
</evidence>
<evidence type="ECO:0000313" key="7">
    <source>
        <dbReference type="EMBL" id="QZN95953.1"/>
    </source>
</evidence>
<proteinExistence type="inferred from homology"/>
<comment type="cofactor">
    <cofactor evidence="1">
        <name>pyridoxal 5'-phosphate</name>
        <dbReference type="ChEBI" id="CHEBI:597326"/>
    </cofactor>
</comment>
<sequence length="402" mass="44942">MSTHYDAGIAQQFAEQYTLPLETLRRRQSMKWQYHALEILPAWVAEMDFAPAPAVADVLRHWYLAQDTCYPYRQRDRAEHLLARAFSRYTAREFDWETDPANVLALNELVQAVYLLILAFSEPGDGIVLQTPSYPPFYDVIHDTGRRLQASPLVDNGQGYEIDFDHLANQIDANTRILLLCNPHNPTGRALRRDELEKLAALAEAHDLIVIANEIHADLVYPGQEHIPFATVAPGLAARTITLNSASKSFNIAGLRCALMYFGDGALKQRFTQRLPARILGYPSGIGIDATVAAWDRGHSWLEGARHYLLERRDQVITTVRTALPEVRVHPPEATYFAWLDFSDLHLPGAAGAYYLEHAKVALSAGETFNPGAEAFARLNFATSKALLQQILDAVIAASRRA</sequence>
<keyword evidence="7" id="KW-0808">Transferase</keyword>
<gene>
    <name evidence="7" type="ORF">K6K13_00110</name>
</gene>
<evidence type="ECO:0000256" key="3">
    <source>
        <dbReference type="ARBA" id="ARBA00022898"/>
    </source>
</evidence>
<evidence type="ECO:0000256" key="1">
    <source>
        <dbReference type="ARBA" id="ARBA00001933"/>
    </source>
</evidence>
<accession>A0ABX9ALA6</accession>
<keyword evidence="3" id="KW-0663">Pyridoxal phosphate</keyword>
<feature type="domain" description="Aminotransferase class I/classII large" evidence="6">
    <location>
        <begin position="75"/>
        <end position="394"/>
    </location>
</feature>
<evidence type="ECO:0000256" key="2">
    <source>
        <dbReference type="ARBA" id="ARBA00012224"/>
    </source>
</evidence>
<evidence type="ECO:0000259" key="6">
    <source>
        <dbReference type="Pfam" id="PF00155"/>
    </source>
</evidence>
<reference evidence="7 8" key="1">
    <citation type="submission" date="2021-08" db="EMBL/GenBank/DDBJ databases">
        <title>Culture and genomic analysis of Symbiopectobacterium purcellii sp. nov. gen. nov., isolated from the leafhopper Empoasca decipiens.</title>
        <authorList>
            <person name="Nadal-Jimenez P."/>
            <person name="Siozios S."/>
            <person name="Halliday N."/>
            <person name="Camara M."/>
            <person name="Hurst G.D.D."/>
        </authorList>
    </citation>
    <scope>NUCLEOTIDE SEQUENCE [LARGE SCALE GENOMIC DNA]</scope>
    <source>
        <strain evidence="7 8">SyEd1</strain>
    </source>
</reference>
<dbReference type="Gene3D" id="3.90.1150.10">
    <property type="entry name" value="Aspartate Aminotransferase, domain 1"/>
    <property type="match status" value="1"/>
</dbReference>
<keyword evidence="4" id="KW-0456">Lyase</keyword>
<keyword evidence="8" id="KW-1185">Reference proteome</keyword>
<protein>
    <recommendedName>
        <fullName evidence="2">cysteine-S-conjugate beta-lyase</fullName>
        <ecNumber evidence="2">4.4.1.13</ecNumber>
    </recommendedName>
</protein>
<dbReference type="SUPFAM" id="SSF53383">
    <property type="entry name" value="PLP-dependent transferases"/>
    <property type="match status" value="1"/>
</dbReference>
<dbReference type="GO" id="GO:0008483">
    <property type="term" value="F:transaminase activity"/>
    <property type="evidence" value="ECO:0007669"/>
    <property type="project" value="UniProtKB-KW"/>
</dbReference>
<dbReference type="InterPro" id="IPR015424">
    <property type="entry name" value="PyrdxlP-dep_Trfase"/>
</dbReference>
<dbReference type="InterPro" id="IPR051798">
    <property type="entry name" value="Class-II_PLP-Dep_Aminotrans"/>
</dbReference>
<dbReference type="InterPro" id="IPR004839">
    <property type="entry name" value="Aminotransferase_I/II_large"/>
</dbReference>
<name>A0ABX9ALA6_9ENTR</name>
<keyword evidence="7" id="KW-0032">Aminotransferase</keyword>
<dbReference type="EC" id="4.4.1.13" evidence="2"/>
<dbReference type="Pfam" id="PF00155">
    <property type="entry name" value="Aminotran_1_2"/>
    <property type="match status" value="1"/>
</dbReference>
<comment type="similarity">
    <text evidence="5">Belongs to the class-II pyridoxal-phosphate-dependent aminotransferase family. MalY/PatB cystathionine beta-lyase subfamily.</text>
</comment>
<evidence type="ECO:0000313" key="8">
    <source>
        <dbReference type="Proteomes" id="UP000825886"/>
    </source>
</evidence>
<dbReference type="RefSeq" id="WP_222159021.1">
    <property type="nucleotide sequence ID" value="NZ_CP081864.1"/>
</dbReference>
<dbReference type="Proteomes" id="UP000825886">
    <property type="component" value="Chromosome"/>
</dbReference>
<dbReference type="Gene3D" id="3.40.640.10">
    <property type="entry name" value="Type I PLP-dependent aspartate aminotransferase-like (Major domain)"/>
    <property type="match status" value="1"/>
</dbReference>
<dbReference type="EMBL" id="CP081864">
    <property type="protein sequence ID" value="QZN95953.1"/>
    <property type="molecule type" value="Genomic_DNA"/>
</dbReference>
<organism evidence="7 8">
    <name type="scientific">Symbiopectobacterium purcellii</name>
    <dbReference type="NCBI Taxonomy" id="2871826"/>
    <lineage>
        <taxon>Bacteria</taxon>
        <taxon>Pseudomonadati</taxon>
        <taxon>Pseudomonadota</taxon>
        <taxon>Gammaproteobacteria</taxon>
        <taxon>Enterobacterales</taxon>
        <taxon>Enterobacteriaceae</taxon>
    </lineage>
</organism>
<dbReference type="PANTHER" id="PTHR43525">
    <property type="entry name" value="PROTEIN MALY"/>
    <property type="match status" value="1"/>
</dbReference>